<keyword evidence="1" id="KW-0472">Membrane</keyword>
<accession>A0A835QZC1</accession>
<dbReference type="EMBL" id="JADCNL010000006">
    <property type="protein sequence ID" value="KAG0476562.1"/>
    <property type="molecule type" value="Genomic_DNA"/>
</dbReference>
<reference evidence="2 3" key="1">
    <citation type="journal article" date="2020" name="Nat. Food">
        <title>A phased Vanilla planifolia genome enables genetic improvement of flavour and production.</title>
        <authorList>
            <person name="Hasing T."/>
            <person name="Tang H."/>
            <person name="Brym M."/>
            <person name="Khazi F."/>
            <person name="Huang T."/>
            <person name="Chambers A.H."/>
        </authorList>
    </citation>
    <scope>NUCLEOTIDE SEQUENCE [LARGE SCALE GENOMIC DNA]</scope>
    <source>
        <tissue evidence="2">Leaf</tissue>
    </source>
</reference>
<gene>
    <name evidence="2" type="ORF">HPP92_013403</name>
</gene>
<evidence type="ECO:0000313" key="2">
    <source>
        <dbReference type="EMBL" id="KAG0476562.1"/>
    </source>
</evidence>
<feature type="transmembrane region" description="Helical" evidence="1">
    <location>
        <begin position="17"/>
        <end position="39"/>
    </location>
</feature>
<proteinExistence type="predicted"/>
<name>A0A835QZC1_VANPL</name>
<evidence type="ECO:0000313" key="3">
    <source>
        <dbReference type="Proteomes" id="UP000636800"/>
    </source>
</evidence>
<organism evidence="2 3">
    <name type="scientific">Vanilla planifolia</name>
    <name type="common">Vanilla</name>
    <dbReference type="NCBI Taxonomy" id="51239"/>
    <lineage>
        <taxon>Eukaryota</taxon>
        <taxon>Viridiplantae</taxon>
        <taxon>Streptophyta</taxon>
        <taxon>Embryophyta</taxon>
        <taxon>Tracheophyta</taxon>
        <taxon>Spermatophyta</taxon>
        <taxon>Magnoliopsida</taxon>
        <taxon>Liliopsida</taxon>
        <taxon>Asparagales</taxon>
        <taxon>Orchidaceae</taxon>
        <taxon>Vanilloideae</taxon>
        <taxon>Vanilleae</taxon>
        <taxon>Vanilla</taxon>
    </lineage>
</organism>
<keyword evidence="1" id="KW-1133">Transmembrane helix</keyword>
<dbReference type="OrthoDB" id="757982at2759"/>
<comment type="caution">
    <text evidence="2">The sequence shown here is derived from an EMBL/GenBank/DDBJ whole genome shotgun (WGS) entry which is preliminary data.</text>
</comment>
<sequence length="60" mass="6752">MLDIFGRSYIALLERPLLLRLAPAIGIIVFAVWGLGPALRLGRNLFRFNSEDTGIFYGKE</sequence>
<protein>
    <submittedName>
        <fullName evidence="2">Uncharacterized protein</fullName>
    </submittedName>
</protein>
<keyword evidence="1" id="KW-0812">Transmembrane</keyword>
<keyword evidence="3" id="KW-1185">Reference proteome</keyword>
<dbReference type="AlphaFoldDB" id="A0A835QZC1"/>
<dbReference type="Proteomes" id="UP000636800">
    <property type="component" value="Chromosome 6"/>
</dbReference>
<evidence type="ECO:0000256" key="1">
    <source>
        <dbReference type="SAM" id="Phobius"/>
    </source>
</evidence>